<organism evidence="2 3">
    <name type="scientific">Kalanchoe fedtschenkoi</name>
    <name type="common">Lavender scallops</name>
    <name type="synonym">South American air plant</name>
    <dbReference type="NCBI Taxonomy" id="63787"/>
    <lineage>
        <taxon>Eukaryota</taxon>
        <taxon>Viridiplantae</taxon>
        <taxon>Streptophyta</taxon>
        <taxon>Embryophyta</taxon>
        <taxon>Tracheophyta</taxon>
        <taxon>Spermatophyta</taxon>
        <taxon>Magnoliopsida</taxon>
        <taxon>eudicotyledons</taxon>
        <taxon>Gunneridae</taxon>
        <taxon>Pentapetalae</taxon>
        <taxon>Saxifragales</taxon>
        <taxon>Crassulaceae</taxon>
        <taxon>Kalanchoe</taxon>
    </lineage>
</organism>
<feature type="compositionally biased region" description="Low complexity" evidence="1">
    <location>
        <begin position="311"/>
        <end position="324"/>
    </location>
</feature>
<protein>
    <recommendedName>
        <fullName evidence="4">Calmodulin-binding protein</fullName>
    </recommendedName>
</protein>
<dbReference type="OMA" id="PLNGPRC"/>
<proteinExistence type="predicted"/>
<evidence type="ECO:0000256" key="1">
    <source>
        <dbReference type="SAM" id="MobiDB-lite"/>
    </source>
</evidence>
<keyword evidence="3" id="KW-1185">Reference proteome</keyword>
<dbReference type="PANTHER" id="PTHR33095:SF81">
    <property type="entry name" value="OS07G0619500 PROTEIN"/>
    <property type="match status" value="1"/>
</dbReference>
<evidence type="ECO:0000313" key="2">
    <source>
        <dbReference type="EnsemblPlants" id="Kaladp0039s0666.1.v1.1.CDS.1"/>
    </source>
</evidence>
<evidence type="ECO:0000313" key="3">
    <source>
        <dbReference type="Proteomes" id="UP000594263"/>
    </source>
</evidence>
<dbReference type="Pfam" id="PF07816">
    <property type="entry name" value="DUF1645"/>
    <property type="match status" value="1"/>
</dbReference>
<name>A0A7N0ZVN0_KALFE</name>
<dbReference type="AlphaFoldDB" id="A0A7N0ZVN0"/>
<feature type="compositionally biased region" description="Basic and acidic residues" evidence="1">
    <location>
        <begin position="154"/>
        <end position="163"/>
    </location>
</feature>
<dbReference type="InterPro" id="IPR012442">
    <property type="entry name" value="DUF1645_plant"/>
</dbReference>
<accession>A0A7N0ZVN0</accession>
<feature type="region of interest" description="Disordered" evidence="1">
    <location>
        <begin position="311"/>
        <end position="331"/>
    </location>
</feature>
<dbReference type="EnsemblPlants" id="Kaladp0039s0666.1.v1.1">
    <property type="protein sequence ID" value="Kaladp0039s0666.1.v1.1.CDS.1"/>
    <property type="gene ID" value="Kaladp0039s0666.v1.1"/>
</dbReference>
<sequence>MEIMDSGCSTPYMTAPSSPPRLTSAAILSRFDHNPSLKDANFNFPVSSSPPSTISSPDADFAFHLAGKLSDATLSAEELFDRGKIKPFQAVRIGTESETELGDDVAFKTANSSPRRRNVFRDSFSSASSSPRKRKDVDLAPSSDDELGARRSAKREFSHRPKSEISYTTSSSSFTSTFKLTEARSELGARRAAKREFHHKHKSELGDATSFSSFDSTYKLTKARSLSPFPVSDMLFDDYEEAKQSSAKPTSKSATTSSFWTTFSLTKAYRKWKLKDLLFRSASEGRAADKVPADPALMGYAVLTKKAASGASSSSIGSSSNGSGRSRGGVPVSAHELHYTVNRAVSEEMKRKTFLPYKQSLLGCLGFNPSGHEFPGRVGSMTRV</sequence>
<dbReference type="Gramene" id="Kaladp0039s0666.1.v1.1">
    <property type="protein sequence ID" value="Kaladp0039s0666.1.v1.1.CDS.1"/>
    <property type="gene ID" value="Kaladp0039s0666.v1.1"/>
</dbReference>
<dbReference type="Proteomes" id="UP000594263">
    <property type="component" value="Unplaced"/>
</dbReference>
<dbReference type="PANTHER" id="PTHR33095">
    <property type="entry name" value="OS07G0619500 PROTEIN"/>
    <property type="match status" value="1"/>
</dbReference>
<feature type="region of interest" description="Disordered" evidence="1">
    <location>
        <begin position="118"/>
        <end position="169"/>
    </location>
</feature>
<evidence type="ECO:0008006" key="4">
    <source>
        <dbReference type="Google" id="ProtNLM"/>
    </source>
</evidence>
<reference evidence="2" key="1">
    <citation type="submission" date="2021-01" db="UniProtKB">
        <authorList>
            <consortium name="EnsemblPlants"/>
        </authorList>
    </citation>
    <scope>IDENTIFICATION</scope>
</reference>